<dbReference type="AlphaFoldDB" id="A8RYX5"/>
<reference evidence="1 2" key="2">
    <citation type="submission" date="2007-09" db="EMBL/GenBank/DDBJ databases">
        <title>Draft genome sequence of Clostridium bolteae (ATCC BAA-613).</title>
        <authorList>
            <person name="Sudarsanam P."/>
            <person name="Ley R."/>
            <person name="Guruge J."/>
            <person name="Turnbaugh P.J."/>
            <person name="Mahowald M."/>
            <person name="Liep D."/>
            <person name="Gordon J."/>
        </authorList>
    </citation>
    <scope>NUCLEOTIDE SEQUENCE [LARGE SCALE GENOMIC DNA]</scope>
    <source>
        <strain evidence="2">ATCC BAA-613 / DSM 15670 / CCUG 46953 / JCM 12243 / WAL 16351</strain>
    </source>
</reference>
<dbReference type="HOGENOM" id="CLU_3134057_0_0_9"/>
<protein>
    <submittedName>
        <fullName evidence="1">Uncharacterized protein</fullName>
    </submittedName>
</protein>
<comment type="caution">
    <text evidence="1">The sequence shown here is derived from an EMBL/GenBank/DDBJ whole genome shotgun (WGS) entry which is preliminary data.</text>
</comment>
<sequence length="49" mass="5132">MLAARLAVLNQAGGFKINGRPGEGGGRKMPGGTGIFIKKEGREQNICMT</sequence>
<evidence type="ECO:0000313" key="1">
    <source>
        <dbReference type="EMBL" id="EDP14714.1"/>
    </source>
</evidence>
<evidence type="ECO:0000313" key="2">
    <source>
        <dbReference type="Proteomes" id="UP000005396"/>
    </source>
</evidence>
<gene>
    <name evidence="1" type="ORF">CLOBOL_05257</name>
</gene>
<name>A8RYX5_ENTBW</name>
<dbReference type="PaxDb" id="411902-CLOBOL_05257"/>
<reference evidence="1 2" key="1">
    <citation type="submission" date="2007-08" db="EMBL/GenBank/DDBJ databases">
        <authorList>
            <person name="Fulton L."/>
            <person name="Clifton S."/>
            <person name="Fulton B."/>
            <person name="Xu J."/>
            <person name="Minx P."/>
            <person name="Pepin K.H."/>
            <person name="Johnson M."/>
            <person name="Thiruvilangam P."/>
            <person name="Bhonagiri V."/>
            <person name="Nash W.E."/>
            <person name="Mardis E.R."/>
            <person name="Wilson R.K."/>
        </authorList>
    </citation>
    <scope>NUCLEOTIDE SEQUENCE [LARGE SCALE GENOMIC DNA]</scope>
    <source>
        <strain evidence="2">ATCC BAA-613 / DSM 15670 / CCUG 46953 / JCM 12243 / WAL 16351</strain>
    </source>
</reference>
<dbReference type="Proteomes" id="UP000005396">
    <property type="component" value="Unassembled WGS sequence"/>
</dbReference>
<dbReference type="EMBL" id="ABCC02000039">
    <property type="protein sequence ID" value="EDP14714.1"/>
    <property type="molecule type" value="Genomic_DNA"/>
</dbReference>
<accession>A8RYX5</accession>
<proteinExistence type="predicted"/>
<organism evidence="1 2">
    <name type="scientific">Enterocloster bolteae (strain ATCC BAA-613 / DSM 15670 / CCUG 46953 / JCM 12243 / WAL 16351)</name>
    <name type="common">Clostridium bolteae</name>
    <dbReference type="NCBI Taxonomy" id="411902"/>
    <lineage>
        <taxon>Bacteria</taxon>
        <taxon>Bacillati</taxon>
        <taxon>Bacillota</taxon>
        <taxon>Clostridia</taxon>
        <taxon>Lachnospirales</taxon>
        <taxon>Lachnospiraceae</taxon>
        <taxon>Enterocloster</taxon>
    </lineage>
</organism>